<feature type="transmembrane region" description="Helical" evidence="6">
    <location>
        <begin position="245"/>
        <end position="264"/>
    </location>
</feature>
<evidence type="ECO:0000313" key="9">
    <source>
        <dbReference type="Proteomes" id="UP001529343"/>
    </source>
</evidence>
<feature type="transmembrane region" description="Helical" evidence="6">
    <location>
        <begin position="164"/>
        <end position="183"/>
    </location>
</feature>
<feature type="transmembrane region" description="Helical" evidence="6">
    <location>
        <begin position="276"/>
        <end position="293"/>
    </location>
</feature>
<name>A0ABT7V0A7_9LACO</name>
<accession>A0ABT7V0A7</accession>
<sequence length="393" mass="42244">MKNIVKAVKKHSPLLILGLLLLGVCMRMPITAIPSVVKEIAHTFAVAPTSLGILTTIPLLCFGLLSAVVSSTAQRFGNELTLEIAMVIMFIGSYLRIINFTSLIIGTIMVGIAITCINVLLPAIIADKYPDKIGSVTGMYNTAMTLFAAIGAYAITPITHQSSWQTAVTIISAIALIAAIVWLPNLKYNERATTSAEEPAKGTNMWKNMNAWWLLLFFGGQCFVFYSIVAWLPSIAMDAGLSSDQASLIAGLLQLFSIPFAFLVPIIATKMSNRQPIMLFAGISSLVGTIMMFFPVGSFAYYCVVALLLGMGTTTTFVLAMTLFGLKTKNAADTRNLSGMVQSVGYLISALGPIIVGNLNAQTHNWFASLVVIAIAAIFFTVCGVLAERKQYV</sequence>
<feature type="transmembrane region" description="Helical" evidence="6">
    <location>
        <begin position="103"/>
        <end position="126"/>
    </location>
</feature>
<feature type="transmembrane region" description="Helical" evidence="6">
    <location>
        <begin position="44"/>
        <end position="68"/>
    </location>
</feature>
<dbReference type="EMBL" id="JAUDDW010000062">
    <property type="protein sequence ID" value="MDM8267354.1"/>
    <property type="molecule type" value="Genomic_DNA"/>
</dbReference>
<feature type="transmembrane region" description="Helical" evidence="6">
    <location>
        <begin position="211"/>
        <end position="233"/>
    </location>
</feature>
<comment type="subcellular location">
    <subcellularLocation>
        <location evidence="1">Cell membrane</location>
        <topology evidence="1">Multi-pass membrane protein</topology>
    </subcellularLocation>
</comment>
<feature type="transmembrane region" description="Helical" evidence="6">
    <location>
        <begin position="367"/>
        <end position="387"/>
    </location>
</feature>
<dbReference type="Proteomes" id="UP001529343">
    <property type="component" value="Unassembled WGS sequence"/>
</dbReference>
<comment type="caution">
    <text evidence="8">The sequence shown here is derived from an EMBL/GenBank/DDBJ whole genome shotgun (WGS) entry which is preliminary data.</text>
</comment>
<proteinExistence type="predicted"/>
<evidence type="ECO:0000259" key="7">
    <source>
        <dbReference type="PROSITE" id="PS50850"/>
    </source>
</evidence>
<feature type="transmembrane region" description="Helical" evidence="6">
    <location>
        <begin position="138"/>
        <end position="158"/>
    </location>
</feature>
<dbReference type="CDD" id="cd17339">
    <property type="entry name" value="MFS_NIMT_CynX_like"/>
    <property type="match status" value="1"/>
</dbReference>
<dbReference type="RefSeq" id="WP_289575764.1">
    <property type="nucleotide sequence ID" value="NZ_JAUDDW010000062.1"/>
</dbReference>
<feature type="transmembrane region" description="Helical" evidence="6">
    <location>
        <begin position="80"/>
        <end position="97"/>
    </location>
</feature>
<keyword evidence="5 6" id="KW-0472">Membrane</keyword>
<dbReference type="InterPro" id="IPR011701">
    <property type="entry name" value="MFS"/>
</dbReference>
<dbReference type="InterPro" id="IPR052524">
    <property type="entry name" value="MFS_Cyanate_Porter"/>
</dbReference>
<evidence type="ECO:0000256" key="5">
    <source>
        <dbReference type="ARBA" id="ARBA00023136"/>
    </source>
</evidence>
<reference evidence="9" key="1">
    <citation type="submission" date="2023-06" db="EMBL/GenBank/DDBJ databases">
        <title>Identification and characterization of horizontal gene transfer across gut microbiota members of farm animals based on homology search.</title>
        <authorList>
            <person name="Zeman M."/>
            <person name="Kubasova T."/>
            <person name="Jahodarova E."/>
            <person name="Nykrynova M."/>
            <person name="Rychlik I."/>
        </authorList>
    </citation>
    <scope>NUCLEOTIDE SEQUENCE [LARGE SCALE GENOMIC DNA]</scope>
    <source>
        <strain evidence="9">161_Gplus</strain>
    </source>
</reference>
<keyword evidence="4 6" id="KW-1133">Transmembrane helix</keyword>
<evidence type="ECO:0000256" key="4">
    <source>
        <dbReference type="ARBA" id="ARBA00022989"/>
    </source>
</evidence>
<dbReference type="Gene3D" id="1.20.1250.20">
    <property type="entry name" value="MFS general substrate transporter like domains"/>
    <property type="match status" value="2"/>
</dbReference>
<protein>
    <submittedName>
        <fullName evidence="8">MFS transporter</fullName>
    </submittedName>
</protein>
<feature type="transmembrane region" description="Helical" evidence="6">
    <location>
        <begin position="299"/>
        <end position="324"/>
    </location>
</feature>
<dbReference type="SUPFAM" id="SSF103473">
    <property type="entry name" value="MFS general substrate transporter"/>
    <property type="match status" value="1"/>
</dbReference>
<feature type="domain" description="Major facilitator superfamily (MFS) profile" evidence="7">
    <location>
        <begin position="11"/>
        <end position="391"/>
    </location>
</feature>
<dbReference type="Pfam" id="PF07690">
    <property type="entry name" value="MFS_1"/>
    <property type="match status" value="1"/>
</dbReference>
<evidence type="ECO:0000256" key="2">
    <source>
        <dbReference type="ARBA" id="ARBA00022448"/>
    </source>
</evidence>
<evidence type="ECO:0000256" key="3">
    <source>
        <dbReference type="ARBA" id="ARBA00022692"/>
    </source>
</evidence>
<keyword evidence="2" id="KW-0813">Transport</keyword>
<organism evidence="8 9">
    <name type="scientific">Limosilactobacillus pontis</name>
    <dbReference type="NCBI Taxonomy" id="35787"/>
    <lineage>
        <taxon>Bacteria</taxon>
        <taxon>Bacillati</taxon>
        <taxon>Bacillota</taxon>
        <taxon>Bacilli</taxon>
        <taxon>Lactobacillales</taxon>
        <taxon>Lactobacillaceae</taxon>
        <taxon>Limosilactobacillus</taxon>
    </lineage>
</organism>
<keyword evidence="3 6" id="KW-0812">Transmembrane</keyword>
<dbReference type="InterPro" id="IPR036259">
    <property type="entry name" value="MFS_trans_sf"/>
</dbReference>
<keyword evidence="9" id="KW-1185">Reference proteome</keyword>
<reference evidence="8 9" key="2">
    <citation type="submission" date="2023-06" db="EMBL/GenBank/DDBJ databases">
        <authorList>
            <person name="Zeman M."/>
            <person name="Kubasova T."/>
            <person name="Jahodarova E."/>
            <person name="Nykrynova M."/>
            <person name="Rychlik I."/>
        </authorList>
    </citation>
    <scope>NUCLEOTIDE SEQUENCE [LARGE SCALE GENOMIC DNA]</scope>
    <source>
        <strain evidence="8 9">161_Gplus</strain>
    </source>
</reference>
<dbReference type="PROSITE" id="PS50850">
    <property type="entry name" value="MFS"/>
    <property type="match status" value="1"/>
</dbReference>
<dbReference type="InterPro" id="IPR020846">
    <property type="entry name" value="MFS_dom"/>
</dbReference>
<evidence type="ECO:0000256" key="6">
    <source>
        <dbReference type="SAM" id="Phobius"/>
    </source>
</evidence>
<feature type="transmembrane region" description="Helical" evidence="6">
    <location>
        <begin position="344"/>
        <end position="361"/>
    </location>
</feature>
<evidence type="ECO:0000313" key="8">
    <source>
        <dbReference type="EMBL" id="MDM8267354.1"/>
    </source>
</evidence>
<gene>
    <name evidence="8" type="ORF">QUW44_09550</name>
</gene>
<dbReference type="PANTHER" id="PTHR23523:SF2">
    <property type="entry name" value="2-NITROIMIDAZOLE TRANSPORTER"/>
    <property type="match status" value="1"/>
</dbReference>
<evidence type="ECO:0000256" key="1">
    <source>
        <dbReference type="ARBA" id="ARBA00004651"/>
    </source>
</evidence>
<dbReference type="PANTHER" id="PTHR23523">
    <property type="match status" value="1"/>
</dbReference>